<dbReference type="RefSeq" id="WP_073029393.1">
    <property type="nucleotide sequence ID" value="NZ_FQXJ01000005.1"/>
</dbReference>
<feature type="transmembrane region" description="Helical" evidence="1">
    <location>
        <begin position="9"/>
        <end position="27"/>
    </location>
</feature>
<keyword evidence="3" id="KW-1185">Reference proteome</keyword>
<dbReference type="Proteomes" id="UP000183954">
    <property type="component" value="Unassembled WGS sequence"/>
</dbReference>
<proteinExistence type="predicted"/>
<evidence type="ECO:0000313" key="3">
    <source>
        <dbReference type="Proteomes" id="UP000183954"/>
    </source>
</evidence>
<feature type="transmembrane region" description="Helical" evidence="1">
    <location>
        <begin position="268"/>
        <end position="289"/>
    </location>
</feature>
<organism evidence="2 3">
    <name type="scientific">Desulfosporosinus lacus DSM 15449</name>
    <dbReference type="NCBI Taxonomy" id="1121420"/>
    <lineage>
        <taxon>Bacteria</taxon>
        <taxon>Bacillati</taxon>
        <taxon>Bacillota</taxon>
        <taxon>Clostridia</taxon>
        <taxon>Eubacteriales</taxon>
        <taxon>Desulfitobacteriaceae</taxon>
        <taxon>Desulfosporosinus</taxon>
    </lineage>
</organism>
<dbReference type="EMBL" id="FQXJ01000005">
    <property type="protein sequence ID" value="SHH91477.1"/>
    <property type="molecule type" value="Genomic_DNA"/>
</dbReference>
<dbReference type="AlphaFoldDB" id="A0A1M5WV55"/>
<name>A0A1M5WV55_9FIRM</name>
<sequence length="321" mass="35058">MENNRYNNFWRRLAPSVGLFFLAPLVGEYLLGNISIKDIWALPFLAPMYGGGALLIREVTRRAGRGWPTLILLGIAYGLLEAGLIDQSLFNPSFEDHVLQDVAYIPALGVSAYNALAFIVGHAVWSIGTPIAIIETLVPARRTTPWLGKVGLLVTAVMYIAGSVFVFRDLQREEQFLASTPQLIVVSTMAVALIGISFAVGRKPQPKIDRQTPNPWIVGTLSFVISSLFFGATENWVGVAFKLLLLALMTAVIIRWSRCQGWGIPHRLALAGGALMTYAWGGFVLTILLGRSETIHLVGNAIFAFGAIVLLIIAARKTHDM</sequence>
<feature type="transmembrane region" description="Helical" evidence="1">
    <location>
        <begin position="179"/>
        <end position="201"/>
    </location>
</feature>
<feature type="transmembrane region" description="Helical" evidence="1">
    <location>
        <begin position="39"/>
        <end position="57"/>
    </location>
</feature>
<keyword evidence="1" id="KW-0472">Membrane</keyword>
<evidence type="ECO:0008006" key="4">
    <source>
        <dbReference type="Google" id="ProtNLM"/>
    </source>
</evidence>
<feature type="transmembrane region" description="Helical" evidence="1">
    <location>
        <begin position="236"/>
        <end position="256"/>
    </location>
</feature>
<keyword evidence="1" id="KW-1133">Transmembrane helix</keyword>
<dbReference type="STRING" id="1121420.SAMN02746098_01806"/>
<evidence type="ECO:0000313" key="2">
    <source>
        <dbReference type="EMBL" id="SHH91477.1"/>
    </source>
</evidence>
<protein>
    <recommendedName>
        <fullName evidence="4">DUF998 domain-containing protein</fullName>
    </recommendedName>
</protein>
<accession>A0A1M5WV55</accession>
<gene>
    <name evidence="2" type="ORF">SAMN02746098_01806</name>
</gene>
<evidence type="ECO:0000256" key="1">
    <source>
        <dbReference type="SAM" id="Phobius"/>
    </source>
</evidence>
<feature type="transmembrane region" description="Helical" evidence="1">
    <location>
        <begin position="295"/>
        <end position="315"/>
    </location>
</feature>
<feature type="transmembrane region" description="Helical" evidence="1">
    <location>
        <begin position="213"/>
        <end position="230"/>
    </location>
</feature>
<dbReference type="OrthoDB" id="8478704at2"/>
<feature type="transmembrane region" description="Helical" evidence="1">
    <location>
        <begin position="69"/>
        <end position="90"/>
    </location>
</feature>
<feature type="transmembrane region" description="Helical" evidence="1">
    <location>
        <begin position="146"/>
        <end position="167"/>
    </location>
</feature>
<reference evidence="3" key="1">
    <citation type="submission" date="2016-11" db="EMBL/GenBank/DDBJ databases">
        <authorList>
            <person name="Varghese N."/>
            <person name="Submissions S."/>
        </authorList>
    </citation>
    <scope>NUCLEOTIDE SEQUENCE [LARGE SCALE GENOMIC DNA]</scope>
    <source>
        <strain evidence="3">DSM 15449</strain>
    </source>
</reference>
<keyword evidence="1" id="KW-0812">Transmembrane</keyword>
<feature type="transmembrane region" description="Helical" evidence="1">
    <location>
        <begin position="110"/>
        <end position="134"/>
    </location>
</feature>